<organism evidence="8 9">
    <name type="scientific">Hermetia illucens</name>
    <name type="common">Black soldier fly</name>
    <dbReference type="NCBI Taxonomy" id="343691"/>
    <lineage>
        <taxon>Eukaryota</taxon>
        <taxon>Metazoa</taxon>
        <taxon>Ecdysozoa</taxon>
        <taxon>Arthropoda</taxon>
        <taxon>Hexapoda</taxon>
        <taxon>Insecta</taxon>
        <taxon>Pterygota</taxon>
        <taxon>Neoptera</taxon>
        <taxon>Endopterygota</taxon>
        <taxon>Diptera</taxon>
        <taxon>Brachycera</taxon>
        <taxon>Stratiomyomorpha</taxon>
        <taxon>Stratiomyidae</taxon>
        <taxon>Hermetiinae</taxon>
        <taxon>Hermetia</taxon>
    </lineage>
</organism>
<feature type="domain" description="SCP" evidence="7">
    <location>
        <begin position="63"/>
        <end position="220"/>
    </location>
</feature>
<keyword evidence="4 6" id="KW-0732">Signal</keyword>
<dbReference type="GO" id="GO:0005576">
    <property type="term" value="C:extracellular region"/>
    <property type="evidence" value="ECO:0007669"/>
    <property type="project" value="UniProtKB-SubCell"/>
</dbReference>
<dbReference type="Gene3D" id="3.40.33.10">
    <property type="entry name" value="CAP"/>
    <property type="match status" value="1"/>
</dbReference>
<dbReference type="InterPro" id="IPR035940">
    <property type="entry name" value="CAP_sf"/>
</dbReference>
<dbReference type="OrthoDB" id="8050673at2759"/>
<evidence type="ECO:0000313" key="9">
    <source>
        <dbReference type="Proteomes" id="UP000594454"/>
    </source>
</evidence>
<evidence type="ECO:0000259" key="7">
    <source>
        <dbReference type="SMART" id="SM00198"/>
    </source>
</evidence>
<comment type="similarity">
    <text evidence="2">Belongs to the CRISP family.</text>
</comment>
<dbReference type="FunCoup" id="A0A7R8Z2G0">
    <property type="interactions" value="25"/>
</dbReference>
<comment type="subcellular location">
    <subcellularLocation>
        <location evidence="1">Secreted</location>
    </subcellularLocation>
</comment>
<dbReference type="SUPFAM" id="SSF55797">
    <property type="entry name" value="PR-1-like"/>
    <property type="match status" value="1"/>
</dbReference>
<reference evidence="8 9" key="1">
    <citation type="submission" date="2020-11" db="EMBL/GenBank/DDBJ databases">
        <authorList>
            <person name="Wallbank WR R."/>
            <person name="Pardo Diaz C."/>
            <person name="Kozak K."/>
            <person name="Martin S."/>
            <person name="Jiggins C."/>
            <person name="Moest M."/>
            <person name="Warren A I."/>
            <person name="Generalovic N T."/>
            <person name="Byers J.R.P. K."/>
            <person name="Montejo-Kovacevich G."/>
            <person name="Yen C E."/>
        </authorList>
    </citation>
    <scope>NUCLEOTIDE SEQUENCE [LARGE SCALE GENOMIC DNA]</scope>
</reference>
<evidence type="ECO:0000256" key="6">
    <source>
        <dbReference type="SAM" id="SignalP"/>
    </source>
</evidence>
<dbReference type="SMART" id="SM00198">
    <property type="entry name" value="SCP"/>
    <property type="match status" value="1"/>
</dbReference>
<dbReference type="Pfam" id="PF00188">
    <property type="entry name" value="CAP"/>
    <property type="match status" value="1"/>
</dbReference>
<dbReference type="InterPro" id="IPR034763">
    <property type="entry name" value="P14a_insect"/>
</dbReference>
<evidence type="ECO:0000256" key="3">
    <source>
        <dbReference type="ARBA" id="ARBA00022525"/>
    </source>
</evidence>
<evidence type="ECO:0000256" key="2">
    <source>
        <dbReference type="ARBA" id="ARBA00009923"/>
    </source>
</evidence>
<dbReference type="InParanoid" id="A0A7R8Z2G0"/>
<proteinExistence type="inferred from homology"/>
<feature type="signal peptide" evidence="6">
    <location>
        <begin position="1"/>
        <end position="19"/>
    </location>
</feature>
<protein>
    <recommendedName>
        <fullName evidence="7">SCP domain-containing protein</fullName>
    </recommendedName>
</protein>
<dbReference type="EMBL" id="LR899014">
    <property type="protein sequence ID" value="CAD7092943.1"/>
    <property type="molecule type" value="Genomic_DNA"/>
</dbReference>
<evidence type="ECO:0000256" key="1">
    <source>
        <dbReference type="ARBA" id="ARBA00004613"/>
    </source>
</evidence>
<evidence type="ECO:0000256" key="4">
    <source>
        <dbReference type="ARBA" id="ARBA00022729"/>
    </source>
</evidence>
<keyword evidence="3" id="KW-0964">Secreted</keyword>
<dbReference type="CDD" id="cd05380">
    <property type="entry name" value="CAP_euk"/>
    <property type="match status" value="1"/>
</dbReference>
<dbReference type="InterPro" id="IPR014044">
    <property type="entry name" value="CAP_dom"/>
</dbReference>
<evidence type="ECO:0000256" key="5">
    <source>
        <dbReference type="SAM" id="MobiDB-lite"/>
    </source>
</evidence>
<feature type="region of interest" description="Disordered" evidence="5">
    <location>
        <begin position="218"/>
        <end position="254"/>
    </location>
</feature>
<dbReference type="PIRSF" id="PIRSF038921">
    <property type="entry name" value="P14a"/>
    <property type="match status" value="1"/>
</dbReference>
<evidence type="ECO:0000313" key="8">
    <source>
        <dbReference type="EMBL" id="CAD7092943.1"/>
    </source>
</evidence>
<dbReference type="OMA" id="IGCAIHY"/>
<feature type="compositionally biased region" description="Polar residues" evidence="5">
    <location>
        <begin position="228"/>
        <end position="240"/>
    </location>
</feature>
<name>A0A7R8Z2G0_HERIL</name>
<sequence length="254" mass="28074">METAKLFYVLALLVLGCSAEDYCSEELCQVGDPPTTAKHIDCNNNGKFGAACSSNARVVDISAQQDLIIQMINVRRNTVALGKLSPFPTAARMPTVTWSSDLSRLAALSSKRCLVEHDACRNTYTFRKVAQLVFQQYSQGVNINYREHLIKMIQTWYQKYKDADEAKIASYTKTNPNYSPFAILVNQKVISVGCGTTTWKNNGRLFVTTICNFASRNEEGSPVYESGDTASSCTTGTNPNYPGLCSKDEEVDPN</sequence>
<dbReference type="PROSITE" id="PS51257">
    <property type="entry name" value="PROKAR_LIPOPROTEIN"/>
    <property type="match status" value="1"/>
</dbReference>
<accession>A0A7R8Z2G0</accession>
<dbReference type="Proteomes" id="UP000594454">
    <property type="component" value="Chromosome 6"/>
</dbReference>
<feature type="chain" id="PRO_5031167751" description="SCP domain-containing protein" evidence="6">
    <location>
        <begin position="20"/>
        <end position="254"/>
    </location>
</feature>
<keyword evidence="9" id="KW-1185">Reference proteome</keyword>
<dbReference type="AlphaFoldDB" id="A0A7R8Z2G0"/>
<gene>
    <name evidence="8" type="ORF">HERILL_LOCUS15266</name>
</gene>